<gene>
    <name evidence="3" type="ORF">HII17_01425</name>
</gene>
<reference evidence="3 4" key="1">
    <citation type="submission" date="2020-04" db="EMBL/GenBank/DDBJ databases">
        <title>Thalassotalea sp. M1531, isolated from the surface of marine red alga.</title>
        <authorList>
            <person name="Pang L."/>
            <person name="Lu D.-C."/>
        </authorList>
    </citation>
    <scope>NUCLEOTIDE SEQUENCE [LARGE SCALE GENOMIC DNA]</scope>
    <source>
        <strain evidence="3 4">M1531</strain>
    </source>
</reference>
<dbReference type="InterPro" id="IPR050553">
    <property type="entry name" value="Thioredoxin_ResA/DsbE_sf"/>
</dbReference>
<feature type="chain" id="PRO_5030611929" evidence="1">
    <location>
        <begin position="20"/>
        <end position="153"/>
    </location>
</feature>
<feature type="signal peptide" evidence="1">
    <location>
        <begin position="1"/>
        <end position="19"/>
    </location>
</feature>
<dbReference type="InterPro" id="IPR036249">
    <property type="entry name" value="Thioredoxin-like_sf"/>
</dbReference>
<dbReference type="CDD" id="cd02966">
    <property type="entry name" value="TlpA_like_family"/>
    <property type="match status" value="1"/>
</dbReference>
<dbReference type="SUPFAM" id="SSF52833">
    <property type="entry name" value="Thioredoxin-like"/>
    <property type="match status" value="1"/>
</dbReference>
<dbReference type="InterPro" id="IPR013740">
    <property type="entry name" value="Redoxin"/>
</dbReference>
<dbReference type="PANTHER" id="PTHR42852">
    <property type="entry name" value="THIOL:DISULFIDE INTERCHANGE PROTEIN DSBE"/>
    <property type="match status" value="1"/>
</dbReference>
<dbReference type="EMBL" id="JABBXH010000001">
    <property type="protein sequence ID" value="NMP30208.1"/>
    <property type="molecule type" value="Genomic_DNA"/>
</dbReference>
<organism evidence="3 4">
    <name type="scientific">Thalassotalea algicola</name>
    <dbReference type="NCBI Taxonomy" id="2716224"/>
    <lineage>
        <taxon>Bacteria</taxon>
        <taxon>Pseudomonadati</taxon>
        <taxon>Pseudomonadota</taxon>
        <taxon>Gammaproteobacteria</taxon>
        <taxon>Alteromonadales</taxon>
        <taxon>Colwelliaceae</taxon>
        <taxon>Thalassotalea</taxon>
    </lineage>
</organism>
<accession>A0A7Y0L931</accession>
<protein>
    <submittedName>
        <fullName evidence="3">TlpA family protein disulfide reductase</fullName>
    </submittedName>
</protein>
<sequence>MKLVWLVCLIFGLSTVTFADERKQKVAELTQFITKQQGKVVYVDFWASWCIPCRQSFPWLNNMVEKYQDRGLQVVSVNLDADKDNATQFLAEFPASFPVIYDAKGYIARKFKLPGMPSSMLFDRQGQLIATHVGFNSEKQQKFQQEITLLLED</sequence>
<keyword evidence="4" id="KW-1185">Reference proteome</keyword>
<dbReference type="Proteomes" id="UP000568664">
    <property type="component" value="Unassembled WGS sequence"/>
</dbReference>
<dbReference type="GO" id="GO:0016491">
    <property type="term" value="F:oxidoreductase activity"/>
    <property type="evidence" value="ECO:0007669"/>
    <property type="project" value="InterPro"/>
</dbReference>
<name>A0A7Y0L931_9GAMM</name>
<keyword evidence="1" id="KW-0732">Signal</keyword>
<dbReference type="Gene3D" id="3.40.30.10">
    <property type="entry name" value="Glutaredoxin"/>
    <property type="match status" value="1"/>
</dbReference>
<proteinExistence type="predicted"/>
<dbReference type="InterPro" id="IPR013766">
    <property type="entry name" value="Thioredoxin_domain"/>
</dbReference>
<feature type="domain" description="Thioredoxin" evidence="2">
    <location>
        <begin position="1"/>
        <end position="152"/>
    </location>
</feature>
<dbReference type="AlphaFoldDB" id="A0A7Y0L931"/>
<dbReference type="Pfam" id="PF08534">
    <property type="entry name" value="Redoxin"/>
    <property type="match status" value="1"/>
</dbReference>
<dbReference type="PROSITE" id="PS51352">
    <property type="entry name" value="THIOREDOXIN_2"/>
    <property type="match status" value="1"/>
</dbReference>
<dbReference type="PANTHER" id="PTHR42852:SF18">
    <property type="entry name" value="CHROMOSOME UNDETERMINED SCAFFOLD_47, WHOLE GENOME SHOTGUN SEQUENCE"/>
    <property type="match status" value="1"/>
</dbReference>
<evidence type="ECO:0000313" key="4">
    <source>
        <dbReference type="Proteomes" id="UP000568664"/>
    </source>
</evidence>
<evidence type="ECO:0000313" key="3">
    <source>
        <dbReference type="EMBL" id="NMP30208.1"/>
    </source>
</evidence>
<evidence type="ECO:0000256" key="1">
    <source>
        <dbReference type="SAM" id="SignalP"/>
    </source>
</evidence>
<evidence type="ECO:0000259" key="2">
    <source>
        <dbReference type="PROSITE" id="PS51352"/>
    </source>
</evidence>
<comment type="caution">
    <text evidence="3">The sequence shown here is derived from an EMBL/GenBank/DDBJ whole genome shotgun (WGS) entry which is preliminary data.</text>
</comment>